<name>A0A515EL85_9BURK</name>
<reference evidence="13" key="1">
    <citation type="submission" date="2019-02" db="EMBL/GenBank/DDBJ databases">
        <title>Complete genome sequence of Rhodoferax sp. Gr-4.</title>
        <authorList>
            <person name="Jin L."/>
        </authorList>
    </citation>
    <scope>NUCLEOTIDE SEQUENCE [LARGE SCALE GENOMIC DNA]</scope>
    <source>
        <strain evidence="13">Gr-4</strain>
    </source>
</reference>
<evidence type="ECO:0000256" key="4">
    <source>
        <dbReference type="ARBA" id="ARBA00022553"/>
    </source>
</evidence>
<feature type="domain" description="HAMP" evidence="11">
    <location>
        <begin position="180"/>
        <end position="232"/>
    </location>
</feature>
<evidence type="ECO:0000256" key="6">
    <source>
        <dbReference type="ARBA" id="ARBA00022692"/>
    </source>
</evidence>
<dbReference type="GO" id="GO:0016020">
    <property type="term" value="C:membrane"/>
    <property type="evidence" value="ECO:0007669"/>
    <property type="project" value="UniProtKB-SubCell"/>
</dbReference>
<dbReference type="InterPro" id="IPR050428">
    <property type="entry name" value="TCS_sensor_his_kinase"/>
</dbReference>
<evidence type="ECO:0000256" key="9">
    <source>
        <dbReference type="ARBA" id="ARBA00023012"/>
    </source>
</evidence>
<protein>
    <recommendedName>
        <fullName evidence="3">histidine kinase</fullName>
        <ecNumber evidence="3">2.7.13.3</ecNumber>
    </recommendedName>
</protein>
<dbReference type="RefSeq" id="WP_142809291.1">
    <property type="nucleotide sequence ID" value="NZ_CP036282.1"/>
</dbReference>
<evidence type="ECO:0000256" key="8">
    <source>
        <dbReference type="ARBA" id="ARBA00022989"/>
    </source>
</evidence>
<evidence type="ECO:0000256" key="1">
    <source>
        <dbReference type="ARBA" id="ARBA00000085"/>
    </source>
</evidence>
<keyword evidence="7 12" id="KW-0418">Kinase</keyword>
<proteinExistence type="predicted"/>
<evidence type="ECO:0000259" key="10">
    <source>
        <dbReference type="PROSITE" id="PS50109"/>
    </source>
</evidence>
<dbReference type="SMART" id="SM00388">
    <property type="entry name" value="HisKA"/>
    <property type="match status" value="1"/>
</dbReference>
<sequence length="482" mass="53002">MKSGLQRRLLVLLLLPLLFLAALNTWFDYRLADSAALEKDKQLLALVPLLADSIVGAGPRADAPPQMLMAPPLEEFLDGRGANAAWAILDLDGQVLLGDRWLDAPLPTTREPEFYSDEYGGVLYRVISQRVFTSAGEMVVRLSDGSDTRQQWLLQLVLKVVLPNVTLAIFGYLAFSWAIRVALGPLIQLKDAVERRSPKDLSPIDLEASPDEVRPLVEAINRVFGLLDAQAQGQARFIADAAHQLRTPLAGLQAQVEAWAQTVNGGGQADWRDRAVGMHDPSTQGALTHVTLRAEQVLKLRDAARRTSQLANQLLALSRVDARSAYMQPMQRVDLPQLCEALLEHYLDIAARKNIDLGLELHPAHVSGYEWLLRELLSNLLDNALKYTPASGRVTLRCGTSYLAESAQTHAFLEVEDDGPGIPMGERAFVLERFYRIQGVEEEGNGLGLAIAQEVALLHHSHLQLKTGGQGQGLLVRLELAT</sequence>
<dbReference type="KEGG" id="rhg:EXZ61_04095"/>
<evidence type="ECO:0000256" key="7">
    <source>
        <dbReference type="ARBA" id="ARBA00022777"/>
    </source>
</evidence>
<dbReference type="EC" id="2.7.13.3" evidence="3"/>
<dbReference type="Proteomes" id="UP000317365">
    <property type="component" value="Chromosome"/>
</dbReference>
<gene>
    <name evidence="12" type="ORF">EXZ61_04095</name>
</gene>
<dbReference type="PROSITE" id="PS50885">
    <property type="entry name" value="HAMP"/>
    <property type="match status" value="1"/>
</dbReference>
<dbReference type="CDD" id="cd00082">
    <property type="entry name" value="HisKA"/>
    <property type="match status" value="1"/>
</dbReference>
<dbReference type="InterPro" id="IPR005467">
    <property type="entry name" value="His_kinase_dom"/>
</dbReference>
<dbReference type="SUPFAM" id="SSF47384">
    <property type="entry name" value="Homodimeric domain of signal transducing histidine kinase"/>
    <property type="match status" value="1"/>
</dbReference>
<keyword evidence="8" id="KW-1133">Transmembrane helix</keyword>
<evidence type="ECO:0000313" key="13">
    <source>
        <dbReference type="Proteomes" id="UP000317365"/>
    </source>
</evidence>
<dbReference type="InterPro" id="IPR036097">
    <property type="entry name" value="HisK_dim/P_sf"/>
</dbReference>
<feature type="domain" description="Histidine kinase" evidence="10">
    <location>
        <begin position="240"/>
        <end position="482"/>
    </location>
</feature>
<comment type="catalytic activity">
    <reaction evidence="1">
        <text>ATP + protein L-histidine = ADP + protein N-phospho-L-histidine.</text>
        <dbReference type="EC" id="2.7.13.3"/>
    </reaction>
</comment>
<accession>A0A515EL85</accession>
<dbReference type="InterPro" id="IPR003661">
    <property type="entry name" value="HisK_dim/P_dom"/>
</dbReference>
<keyword evidence="5" id="KW-0808">Transferase</keyword>
<comment type="subcellular location">
    <subcellularLocation>
        <location evidence="2">Membrane</location>
    </subcellularLocation>
</comment>
<dbReference type="GO" id="GO:0000155">
    <property type="term" value="F:phosphorelay sensor kinase activity"/>
    <property type="evidence" value="ECO:0007669"/>
    <property type="project" value="InterPro"/>
</dbReference>
<dbReference type="PANTHER" id="PTHR45436">
    <property type="entry name" value="SENSOR HISTIDINE KINASE YKOH"/>
    <property type="match status" value="1"/>
</dbReference>
<evidence type="ECO:0000256" key="5">
    <source>
        <dbReference type="ARBA" id="ARBA00022679"/>
    </source>
</evidence>
<dbReference type="InterPro" id="IPR003660">
    <property type="entry name" value="HAMP_dom"/>
</dbReference>
<dbReference type="AlphaFoldDB" id="A0A515EL85"/>
<evidence type="ECO:0000259" key="11">
    <source>
        <dbReference type="PROSITE" id="PS50885"/>
    </source>
</evidence>
<dbReference type="Pfam" id="PF02518">
    <property type="entry name" value="HATPase_c"/>
    <property type="match status" value="1"/>
</dbReference>
<dbReference type="EMBL" id="CP036282">
    <property type="protein sequence ID" value="QDL53422.1"/>
    <property type="molecule type" value="Genomic_DNA"/>
</dbReference>
<dbReference type="Pfam" id="PF08521">
    <property type="entry name" value="2CSK_N"/>
    <property type="match status" value="1"/>
</dbReference>
<evidence type="ECO:0000256" key="2">
    <source>
        <dbReference type="ARBA" id="ARBA00004370"/>
    </source>
</evidence>
<dbReference type="InterPro" id="IPR013727">
    <property type="entry name" value="2CSK_N"/>
</dbReference>
<keyword evidence="13" id="KW-1185">Reference proteome</keyword>
<dbReference type="CDD" id="cd00075">
    <property type="entry name" value="HATPase"/>
    <property type="match status" value="1"/>
</dbReference>
<dbReference type="Gene3D" id="3.30.565.10">
    <property type="entry name" value="Histidine kinase-like ATPase, C-terminal domain"/>
    <property type="match status" value="1"/>
</dbReference>
<dbReference type="PANTHER" id="PTHR45436:SF5">
    <property type="entry name" value="SENSOR HISTIDINE KINASE TRCS"/>
    <property type="match status" value="1"/>
</dbReference>
<dbReference type="InterPro" id="IPR003594">
    <property type="entry name" value="HATPase_dom"/>
</dbReference>
<dbReference type="SMART" id="SM00387">
    <property type="entry name" value="HATPase_c"/>
    <property type="match status" value="1"/>
</dbReference>
<keyword evidence="8" id="KW-0472">Membrane</keyword>
<keyword evidence="6" id="KW-0812">Transmembrane</keyword>
<keyword evidence="4" id="KW-0597">Phosphoprotein</keyword>
<evidence type="ECO:0000313" key="12">
    <source>
        <dbReference type="EMBL" id="QDL53422.1"/>
    </source>
</evidence>
<keyword evidence="9" id="KW-0902">Two-component regulatory system</keyword>
<reference evidence="13" key="2">
    <citation type="journal article" date="2020" name="Int. J. Syst. Evol. Microbiol.">
        <title>Genomic insights into a novel species Rhodoferax aquaticus sp. nov., isolated from freshwater.</title>
        <authorList>
            <person name="Li T."/>
            <person name="Zhuo Y."/>
            <person name="Jin C.Z."/>
            <person name="Wu X."/>
            <person name="Ko S.R."/>
            <person name="Jin F.J."/>
            <person name="Ahn C.Y."/>
            <person name="Oh H.M."/>
            <person name="Lee H.G."/>
            <person name="Jin L."/>
        </authorList>
    </citation>
    <scope>NUCLEOTIDE SEQUENCE [LARGE SCALE GENOMIC DNA]</scope>
    <source>
        <strain evidence="13">Gr-4</strain>
    </source>
</reference>
<evidence type="ECO:0000256" key="3">
    <source>
        <dbReference type="ARBA" id="ARBA00012438"/>
    </source>
</evidence>
<dbReference type="Gene3D" id="1.10.287.130">
    <property type="match status" value="1"/>
</dbReference>
<organism evidence="12 13">
    <name type="scientific">Rhodoferax aquaticus</name>
    <dbReference type="NCBI Taxonomy" id="2527691"/>
    <lineage>
        <taxon>Bacteria</taxon>
        <taxon>Pseudomonadati</taxon>
        <taxon>Pseudomonadota</taxon>
        <taxon>Betaproteobacteria</taxon>
        <taxon>Burkholderiales</taxon>
        <taxon>Comamonadaceae</taxon>
        <taxon>Rhodoferax</taxon>
    </lineage>
</organism>
<dbReference type="InterPro" id="IPR036890">
    <property type="entry name" value="HATPase_C_sf"/>
</dbReference>
<dbReference type="PROSITE" id="PS50109">
    <property type="entry name" value="HIS_KIN"/>
    <property type="match status" value="1"/>
</dbReference>
<dbReference type="SUPFAM" id="SSF55874">
    <property type="entry name" value="ATPase domain of HSP90 chaperone/DNA topoisomerase II/histidine kinase"/>
    <property type="match status" value="1"/>
</dbReference>